<name>A0AAV3U4K1_9ALTE</name>
<gene>
    <name evidence="1" type="ORF">GCM10025791_27700</name>
</gene>
<accession>A0AAV3U4K1</accession>
<evidence type="ECO:0000313" key="2">
    <source>
        <dbReference type="Proteomes" id="UP001409585"/>
    </source>
</evidence>
<reference evidence="2" key="1">
    <citation type="journal article" date="2019" name="Int. J. Syst. Evol. Microbiol.">
        <title>The Global Catalogue of Microorganisms (GCM) 10K type strain sequencing project: providing services to taxonomists for standard genome sequencing and annotation.</title>
        <authorList>
            <consortium name="The Broad Institute Genomics Platform"/>
            <consortium name="The Broad Institute Genome Sequencing Center for Infectious Disease"/>
            <person name="Wu L."/>
            <person name="Ma J."/>
        </authorList>
    </citation>
    <scope>NUCLEOTIDE SEQUENCE [LARGE SCALE GENOMIC DNA]</scope>
    <source>
        <strain evidence="2">JCM 19134</strain>
    </source>
</reference>
<dbReference type="Proteomes" id="UP001409585">
    <property type="component" value="Unassembled WGS sequence"/>
</dbReference>
<evidence type="ECO:0000313" key="1">
    <source>
        <dbReference type="EMBL" id="GAA4946751.1"/>
    </source>
</evidence>
<organism evidence="1 2">
    <name type="scientific">Halioxenophilus aromaticivorans</name>
    <dbReference type="NCBI Taxonomy" id="1306992"/>
    <lineage>
        <taxon>Bacteria</taxon>
        <taxon>Pseudomonadati</taxon>
        <taxon>Pseudomonadota</taxon>
        <taxon>Gammaproteobacteria</taxon>
        <taxon>Alteromonadales</taxon>
        <taxon>Alteromonadaceae</taxon>
        <taxon>Halioxenophilus</taxon>
    </lineage>
</organism>
<dbReference type="AlphaFoldDB" id="A0AAV3U4K1"/>
<protein>
    <submittedName>
        <fullName evidence="1">Uncharacterized protein</fullName>
    </submittedName>
</protein>
<dbReference type="EMBL" id="BAABLX010000026">
    <property type="protein sequence ID" value="GAA4946751.1"/>
    <property type="molecule type" value="Genomic_DNA"/>
</dbReference>
<sequence length="290" mass="32688">MTAGTVAPARAQVTASLAAPLSVSLRYDWRESVGDRYQYRLRWYPSLALNEALSLHTFIASGDAFSSSYNTIDDSGADPIELRRAFVRYQYRRGKLEAGVIPPYKGRVSSTGLSKDGWLTGLRAVHQFSSKDQFEIVAGELSQPDNPGAFERLDNPNYWEAEYSSAVRHGVSFELAAEHMLGDDFVRGEVRKQLTPQWLASVESINKLGDTTKWVLSAGRTYGATKVFVYYSFVPQGFGQRAELTEDFVNYGHSWVLETDTKINQQLAWFTKFEHVKNNWRVQLGVSFSL</sequence>
<proteinExistence type="predicted"/>
<keyword evidence="2" id="KW-1185">Reference proteome</keyword>
<comment type="caution">
    <text evidence="1">The sequence shown here is derived from an EMBL/GenBank/DDBJ whole genome shotgun (WGS) entry which is preliminary data.</text>
</comment>
<dbReference type="RefSeq" id="WP_345423267.1">
    <property type="nucleotide sequence ID" value="NZ_AP031496.1"/>
</dbReference>